<dbReference type="FunFam" id="2.40.10.10:FF:000006">
    <property type="entry name" value="Serine proteinase stubble"/>
    <property type="match status" value="1"/>
</dbReference>
<proteinExistence type="predicted"/>
<protein>
    <submittedName>
        <fullName evidence="8">Serine protease filzig</fullName>
    </submittedName>
</protein>
<evidence type="ECO:0000256" key="4">
    <source>
        <dbReference type="ARBA" id="ARBA00023157"/>
    </source>
</evidence>
<dbReference type="PANTHER" id="PTHR24258">
    <property type="entry name" value="SERINE PROTEASE-RELATED"/>
    <property type="match status" value="1"/>
</dbReference>
<evidence type="ECO:0000313" key="8">
    <source>
        <dbReference type="EMBL" id="GFY62963.1"/>
    </source>
</evidence>
<dbReference type="Gene3D" id="2.40.10.10">
    <property type="entry name" value="Trypsin-like serine proteases"/>
    <property type="match status" value="1"/>
</dbReference>
<dbReference type="PROSITE" id="PS00134">
    <property type="entry name" value="TRYPSIN_HIS"/>
    <property type="match status" value="1"/>
</dbReference>
<organism evidence="8 9">
    <name type="scientific">Trichonephila inaurata madagascariensis</name>
    <dbReference type="NCBI Taxonomy" id="2747483"/>
    <lineage>
        <taxon>Eukaryota</taxon>
        <taxon>Metazoa</taxon>
        <taxon>Ecdysozoa</taxon>
        <taxon>Arthropoda</taxon>
        <taxon>Chelicerata</taxon>
        <taxon>Arachnida</taxon>
        <taxon>Araneae</taxon>
        <taxon>Araneomorphae</taxon>
        <taxon>Entelegynae</taxon>
        <taxon>Araneoidea</taxon>
        <taxon>Nephilidae</taxon>
        <taxon>Trichonephila</taxon>
        <taxon>Trichonephila inaurata</taxon>
    </lineage>
</organism>
<sequence>MWIRTVFISVLFILHLVEGSNAAKRARCGKFLGRKAKIIGGENAQKGEFPFLVSLRGPEEPRDVQVLHKCGAVLLNERWLLTAAHCVYEYRRKKYLATLKARLGEYDTSASSDSRQDIGIETLITHPQYQEPYRQSNDIALLRLNKDAVFTEHVWPVCLPIKNTDVTGMNATVAGWGQTSFIGGRKNILQKVNVPVLTNGACMEMYFEAGHTYPLEENQMCAGYREGGKDSCQGDSGGPLFINQNDLMTVIGLVSAGIQCGSPLLPGIYTRVNSHLDWIEEQMKAS</sequence>
<evidence type="ECO:0000256" key="3">
    <source>
        <dbReference type="ARBA" id="ARBA00022825"/>
    </source>
</evidence>
<feature type="signal peptide" evidence="6">
    <location>
        <begin position="1"/>
        <end position="22"/>
    </location>
</feature>
<comment type="caution">
    <text evidence="8">The sequence shown here is derived from an EMBL/GenBank/DDBJ whole genome shotgun (WGS) entry which is preliminary data.</text>
</comment>
<keyword evidence="1 5" id="KW-0645">Protease</keyword>
<evidence type="ECO:0000313" key="9">
    <source>
        <dbReference type="Proteomes" id="UP000886998"/>
    </source>
</evidence>
<dbReference type="EMBL" id="BMAV01014527">
    <property type="protein sequence ID" value="GFY62963.1"/>
    <property type="molecule type" value="Genomic_DNA"/>
</dbReference>
<dbReference type="InterPro" id="IPR033116">
    <property type="entry name" value="TRYPSIN_SER"/>
</dbReference>
<dbReference type="InterPro" id="IPR018114">
    <property type="entry name" value="TRYPSIN_HIS"/>
</dbReference>
<evidence type="ECO:0000256" key="2">
    <source>
        <dbReference type="ARBA" id="ARBA00022801"/>
    </source>
</evidence>
<dbReference type="Proteomes" id="UP000886998">
    <property type="component" value="Unassembled WGS sequence"/>
</dbReference>
<dbReference type="InterPro" id="IPR001314">
    <property type="entry name" value="Peptidase_S1A"/>
</dbReference>
<reference evidence="8" key="1">
    <citation type="submission" date="2020-08" db="EMBL/GenBank/DDBJ databases">
        <title>Multicomponent nature underlies the extraordinary mechanical properties of spider dragline silk.</title>
        <authorList>
            <person name="Kono N."/>
            <person name="Nakamura H."/>
            <person name="Mori M."/>
            <person name="Yoshida Y."/>
            <person name="Ohtoshi R."/>
            <person name="Malay A.D."/>
            <person name="Moran D.A.P."/>
            <person name="Tomita M."/>
            <person name="Numata K."/>
            <person name="Arakawa K."/>
        </authorList>
    </citation>
    <scope>NUCLEOTIDE SEQUENCE</scope>
</reference>
<evidence type="ECO:0000256" key="6">
    <source>
        <dbReference type="SAM" id="SignalP"/>
    </source>
</evidence>
<dbReference type="PRINTS" id="PR00722">
    <property type="entry name" value="CHYMOTRYPSIN"/>
</dbReference>
<dbReference type="AlphaFoldDB" id="A0A8X6XZM4"/>
<feature type="domain" description="Peptidase S1" evidence="7">
    <location>
        <begin position="38"/>
        <end position="284"/>
    </location>
</feature>
<dbReference type="InterPro" id="IPR009003">
    <property type="entry name" value="Peptidase_S1_PA"/>
</dbReference>
<evidence type="ECO:0000259" key="7">
    <source>
        <dbReference type="PROSITE" id="PS50240"/>
    </source>
</evidence>
<keyword evidence="4" id="KW-1015">Disulfide bond</keyword>
<dbReference type="SMART" id="SM00020">
    <property type="entry name" value="Tryp_SPc"/>
    <property type="match status" value="1"/>
</dbReference>
<evidence type="ECO:0000256" key="5">
    <source>
        <dbReference type="RuleBase" id="RU363034"/>
    </source>
</evidence>
<keyword evidence="2 5" id="KW-0378">Hydrolase</keyword>
<dbReference type="CDD" id="cd00190">
    <property type="entry name" value="Tryp_SPc"/>
    <property type="match status" value="1"/>
</dbReference>
<dbReference type="PANTHER" id="PTHR24258:SF116">
    <property type="entry name" value="FI16631P1-RELATED"/>
    <property type="match status" value="1"/>
</dbReference>
<accession>A0A8X6XZM4</accession>
<dbReference type="PROSITE" id="PS50240">
    <property type="entry name" value="TRYPSIN_DOM"/>
    <property type="match status" value="1"/>
</dbReference>
<dbReference type="GO" id="GO:0004252">
    <property type="term" value="F:serine-type endopeptidase activity"/>
    <property type="evidence" value="ECO:0007669"/>
    <property type="project" value="InterPro"/>
</dbReference>
<dbReference type="PROSITE" id="PS00135">
    <property type="entry name" value="TRYPSIN_SER"/>
    <property type="match status" value="1"/>
</dbReference>
<dbReference type="SUPFAM" id="SSF50494">
    <property type="entry name" value="Trypsin-like serine proteases"/>
    <property type="match status" value="1"/>
</dbReference>
<dbReference type="InterPro" id="IPR043504">
    <property type="entry name" value="Peptidase_S1_PA_chymotrypsin"/>
</dbReference>
<evidence type="ECO:0000256" key="1">
    <source>
        <dbReference type="ARBA" id="ARBA00022670"/>
    </source>
</evidence>
<keyword evidence="9" id="KW-1185">Reference proteome</keyword>
<dbReference type="Pfam" id="PF00089">
    <property type="entry name" value="Trypsin"/>
    <property type="match status" value="1"/>
</dbReference>
<dbReference type="GO" id="GO:0006508">
    <property type="term" value="P:proteolysis"/>
    <property type="evidence" value="ECO:0007669"/>
    <property type="project" value="UniProtKB-KW"/>
</dbReference>
<dbReference type="InterPro" id="IPR001254">
    <property type="entry name" value="Trypsin_dom"/>
</dbReference>
<feature type="chain" id="PRO_5036442561" evidence="6">
    <location>
        <begin position="23"/>
        <end position="286"/>
    </location>
</feature>
<gene>
    <name evidence="8" type="primary">flz</name>
    <name evidence="8" type="ORF">TNIN_309491</name>
</gene>
<name>A0A8X6XZM4_9ARAC</name>
<dbReference type="OrthoDB" id="6411999at2759"/>
<keyword evidence="3 5" id="KW-0720">Serine protease</keyword>
<keyword evidence="6" id="KW-0732">Signal</keyword>